<keyword evidence="4" id="KW-0489">Methyltransferase</keyword>
<name>J5UIU0_9FIRM</name>
<reference evidence="4 5" key="1">
    <citation type="submission" date="2012-07" db="EMBL/GenBank/DDBJ databases">
        <authorList>
            <person name="Durkin A.S."/>
            <person name="McCorrison J."/>
            <person name="Torralba M."/>
            <person name="Gillis M."/>
            <person name="Methe B."/>
            <person name="Sutton G."/>
            <person name="Nelson K.E."/>
        </authorList>
    </citation>
    <scope>NUCLEOTIDE SEQUENCE [LARGE SCALE GENOMIC DNA]</scope>
    <source>
        <strain evidence="4 5">OBRC8</strain>
    </source>
</reference>
<evidence type="ECO:0000256" key="2">
    <source>
        <dbReference type="ARBA" id="ARBA00022898"/>
    </source>
</evidence>
<organism evidence="4 5">
    <name type="scientific">Peptoanaerobacter stomatis</name>
    <dbReference type="NCBI Taxonomy" id="796937"/>
    <lineage>
        <taxon>Bacteria</taxon>
        <taxon>Bacillati</taxon>
        <taxon>Bacillota</taxon>
        <taxon>Clostridia</taxon>
        <taxon>Peptostreptococcales</taxon>
        <taxon>Filifactoraceae</taxon>
        <taxon>Peptoanaerobacter</taxon>
    </lineage>
</organism>
<keyword evidence="5" id="KW-1185">Reference proteome</keyword>
<comment type="cofactor">
    <cofactor evidence="1">
        <name>pyridoxal 5'-phosphate</name>
        <dbReference type="ChEBI" id="CHEBI:597326"/>
    </cofactor>
</comment>
<dbReference type="GO" id="GO:0032259">
    <property type="term" value="P:methylation"/>
    <property type="evidence" value="ECO:0007669"/>
    <property type="project" value="UniProtKB-KW"/>
</dbReference>
<dbReference type="SUPFAM" id="SSF53383">
    <property type="entry name" value="PLP-dependent transferases"/>
    <property type="match status" value="1"/>
</dbReference>
<feature type="domain" description="Orn/Lys/Arg decarboxylases family 1 pyridoxal-P attachment site" evidence="3">
    <location>
        <begin position="10"/>
        <end position="317"/>
    </location>
</feature>
<comment type="caution">
    <text evidence="4">The sequence shown here is derived from an EMBL/GenBank/DDBJ whole genome shotgun (WGS) entry which is preliminary data.</text>
</comment>
<proteinExistence type="predicted"/>
<accession>J5UIU0</accession>
<dbReference type="Proteomes" id="UP000005244">
    <property type="component" value="Unassembled WGS sequence"/>
</dbReference>
<evidence type="ECO:0000313" key="4">
    <source>
        <dbReference type="EMBL" id="EJU22874.1"/>
    </source>
</evidence>
<keyword evidence="4" id="KW-0808">Transferase</keyword>
<dbReference type="EMBL" id="ALNK01000018">
    <property type="protein sequence ID" value="EJU22874.1"/>
    <property type="molecule type" value="Genomic_DNA"/>
</dbReference>
<dbReference type="AlphaFoldDB" id="J5UIU0"/>
<dbReference type="PANTHER" id="PTHR43277:SF4">
    <property type="entry name" value="ARGININE DECARBOXYLASE"/>
    <property type="match status" value="1"/>
</dbReference>
<dbReference type="GO" id="GO:0008168">
    <property type="term" value="F:methyltransferase activity"/>
    <property type="evidence" value="ECO:0007669"/>
    <property type="project" value="UniProtKB-KW"/>
</dbReference>
<gene>
    <name evidence="4" type="ORF">HMPREF1143_0976</name>
</gene>
<sequence length="478" mass="55693">MFINDMDNLPIINELKLFKKENYTKFFMPGHLQLVCKQDYTSVQKEVFGLLKEFEKDIFSFDVTEVNNFDNLANPNGIIQKSQEILSKDFGAKRAYFLVNGSTVGILSMVCAVTKNKDKIIIQKNSHKSVYNACKINDLSVVYIDTEKNNEFDIFEKMDLIKFENILNQNKDAKAVVITSPDYYGQNQNIEKLAKITHKYNMLLLVDSAHSPHYIYSEDFQKNAIYNGADIMVVSFHKTLPTLNQTALMFANNSLNDYVCDKLQEKLNIFQTTSPSYILLANIELTNNILKKYGKELYKNLKNNIENFKMHIKTLNKMLEKSDKNFYVKILNNDDFSRIVISTPNIKNTYKILKEEYKILPEMVNEKSIVFICNIFHTKHDFDLLYEAFKHISKKYLNIKGISLYTDRKDVFFKENVYEKKLSILNYLKENIGENCKKSIYSYPPGVPIVSEHEIINSEHIRYVSNIINNVEIDLFMG</sequence>
<dbReference type="InterPro" id="IPR015421">
    <property type="entry name" value="PyrdxlP-dep_Trfase_major"/>
</dbReference>
<dbReference type="PANTHER" id="PTHR43277">
    <property type="entry name" value="ARGININE DECARBOXYLASE"/>
    <property type="match status" value="1"/>
</dbReference>
<evidence type="ECO:0000259" key="3">
    <source>
        <dbReference type="Pfam" id="PF01276"/>
    </source>
</evidence>
<keyword evidence="2" id="KW-0663">Pyridoxal phosphate</keyword>
<dbReference type="InterPro" id="IPR000310">
    <property type="entry name" value="Orn/Lys/Arg_deCO2ase_major_dom"/>
</dbReference>
<dbReference type="InterPro" id="IPR015424">
    <property type="entry name" value="PyrdxlP-dep_Trfase"/>
</dbReference>
<evidence type="ECO:0000313" key="5">
    <source>
        <dbReference type="Proteomes" id="UP000005244"/>
    </source>
</evidence>
<dbReference type="Pfam" id="PF01276">
    <property type="entry name" value="OKR_DC_1"/>
    <property type="match status" value="1"/>
</dbReference>
<protein>
    <submittedName>
        <fullName evidence="4">Glycine hydroxymethyltransferase-like protein</fullName>
    </submittedName>
</protein>
<dbReference type="Gene3D" id="3.40.640.10">
    <property type="entry name" value="Type I PLP-dependent aspartate aminotransferase-like (Major domain)"/>
    <property type="match status" value="1"/>
</dbReference>
<dbReference type="Gene3D" id="3.90.105.10">
    <property type="entry name" value="Molybdopterin biosynthesis moea protein, domain 2"/>
    <property type="match status" value="1"/>
</dbReference>
<evidence type="ECO:0000256" key="1">
    <source>
        <dbReference type="ARBA" id="ARBA00001933"/>
    </source>
</evidence>
<dbReference type="InterPro" id="IPR052357">
    <property type="entry name" value="Orn_Lys_Arg_decarboxylase-I"/>
</dbReference>